<evidence type="ECO:0000256" key="8">
    <source>
        <dbReference type="RuleBase" id="RU000363"/>
    </source>
</evidence>
<name>A0A4Q7VV40_9BURK</name>
<evidence type="ECO:0000256" key="4">
    <source>
        <dbReference type="ARBA" id="ARBA00023027"/>
    </source>
</evidence>
<comment type="similarity">
    <text evidence="1 8">Belongs to the short-chain dehydrogenases/reductases (SDR) family.</text>
</comment>
<keyword evidence="10" id="KW-1185">Reference proteome</keyword>
<feature type="binding site" evidence="7">
    <location>
        <position position="159"/>
    </location>
    <ligand>
        <name>NAD(+)</name>
        <dbReference type="ChEBI" id="CHEBI:57540"/>
    </ligand>
</feature>
<dbReference type="SUPFAM" id="SSF51735">
    <property type="entry name" value="NAD(P)-binding Rossmann-fold domains"/>
    <property type="match status" value="1"/>
</dbReference>
<dbReference type="GO" id="GO:0048038">
    <property type="term" value="F:quinone binding"/>
    <property type="evidence" value="ECO:0007669"/>
    <property type="project" value="TreeGrafter"/>
</dbReference>
<evidence type="ECO:0000256" key="6">
    <source>
        <dbReference type="PIRSR" id="PIRSR614007-1"/>
    </source>
</evidence>
<feature type="binding site" evidence="7">
    <location>
        <position position="163"/>
    </location>
    <ligand>
        <name>NAD(+)</name>
        <dbReference type="ChEBI" id="CHEBI:57540"/>
    </ligand>
</feature>
<dbReference type="PROSITE" id="PS00061">
    <property type="entry name" value="ADH_SHORT"/>
    <property type="match status" value="1"/>
</dbReference>
<evidence type="ECO:0000256" key="2">
    <source>
        <dbReference type="ARBA" id="ARBA00012848"/>
    </source>
</evidence>
<gene>
    <name evidence="9" type="ORF">EV681_2133</name>
</gene>
<dbReference type="RefSeq" id="WP_130303881.1">
    <property type="nucleotide sequence ID" value="NZ_SHKO01000001.1"/>
</dbReference>
<accession>A0A4Q7VV40</accession>
<dbReference type="AlphaFoldDB" id="A0A4Q7VV40"/>
<dbReference type="InterPro" id="IPR020904">
    <property type="entry name" value="Sc_DH/Rdtase_CS"/>
</dbReference>
<dbReference type="Gene3D" id="3.40.50.720">
    <property type="entry name" value="NAD(P)-binding Rossmann-like Domain"/>
    <property type="match status" value="1"/>
</dbReference>
<evidence type="ECO:0000313" key="9">
    <source>
        <dbReference type="EMBL" id="RZU00325.1"/>
    </source>
</evidence>
<keyword evidence="3" id="KW-0560">Oxidoreductase</keyword>
<feature type="binding site" evidence="7">
    <location>
        <position position="38"/>
    </location>
    <ligand>
        <name>NAD(+)</name>
        <dbReference type="ChEBI" id="CHEBI:57540"/>
    </ligand>
</feature>
<dbReference type="NCBIfam" id="TIGR02415">
    <property type="entry name" value="23BDH"/>
    <property type="match status" value="1"/>
</dbReference>
<evidence type="ECO:0000256" key="1">
    <source>
        <dbReference type="ARBA" id="ARBA00006484"/>
    </source>
</evidence>
<dbReference type="EMBL" id="SHKO01000001">
    <property type="protein sequence ID" value="RZU00325.1"/>
    <property type="molecule type" value="Genomic_DNA"/>
</dbReference>
<dbReference type="PANTHER" id="PTHR42760">
    <property type="entry name" value="SHORT-CHAIN DEHYDROGENASES/REDUCTASES FAMILY MEMBER"/>
    <property type="match status" value="1"/>
</dbReference>
<dbReference type="PRINTS" id="PR00080">
    <property type="entry name" value="SDRFAMILY"/>
</dbReference>
<dbReference type="Proteomes" id="UP000293398">
    <property type="component" value="Unassembled WGS sequence"/>
</dbReference>
<evidence type="ECO:0000256" key="7">
    <source>
        <dbReference type="PIRSR" id="PIRSR614007-2"/>
    </source>
</evidence>
<comment type="caution">
    <text evidence="9">The sequence shown here is derived from an EMBL/GenBank/DDBJ whole genome shotgun (WGS) entry which is preliminary data.</text>
</comment>
<protein>
    <recommendedName>
        <fullName evidence="2">diacetyl reductase [(S)-acetoin forming]</fullName>
        <ecNumber evidence="2">1.1.1.304</ecNumber>
    </recommendedName>
</protein>
<feature type="binding site" evidence="7">
    <location>
        <position position="93"/>
    </location>
    <ligand>
        <name>NAD(+)</name>
        <dbReference type="ChEBI" id="CHEBI:57540"/>
    </ligand>
</feature>
<dbReference type="PANTHER" id="PTHR42760:SF121">
    <property type="entry name" value="3-OXOACYL-(ACYL-CARRIER-PROTEIN) REDUCTASE"/>
    <property type="match status" value="1"/>
</dbReference>
<dbReference type="FunFam" id="3.40.50.720:FF:000084">
    <property type="entry name" value="Short-chain dehydrogenase reductase"/>
    <property type="match status" value="1"/>
</dbReference>
<dbReference type="InterPro" id="IPR002347">
    <property type="entry name" value="SDR_fam"/>
</dbReference>
<feature type="active site" description="Proton acceptor" evidence="6">
    <location>
        <position position="159"/>
    </location>
</feature>
<dbReference type="Pfam" id="PF00106">
    <property type="entry name" value="adh_short"/>
    <property type="match status" value="1"/>
</dbReference>
<dbReference type="OrthoDB" id="8940911at2"/>
<evidence type="ECO:0000313" key="10">
    <source>
        <dbReference type="Proteomes" id="UP000293398"/>
    </source>
</evidence>
<feature type="binding site" evidence="7">
    <location>
        <begin position="189"/>
        <end position="194"/>
    </location>
    <ligand>
        <name>NAD(+)</name>
        <dbReference type="ChEBI" id="CHEBI:57540"/>
    </ligand>
</feature>
<organism evidence="9 10">
    <name type="scientific">Advenella incenata</name>
    <dbReference type="NCBI Taxonomy" id="267800"/>
    <lineage>
        <taxon>Bacteria</taxon>
        <taxon>Pseudomonadati</taxon>
        <taxon>Pseudomonadota</taxon>
        <taxon>Betaproteobacteria</taxon>
        <taxon>Burkholderiales</taxon>
        <taxon>Alcaligenaceae</taxon>
    </lineage>
</organism>
<dbReference type="EC" id="1.1.1.304" evidence="2"/>
<evidence type="ECO:0000256" key="5">
    <source>
        <dbReference type="ARBA" id="ARBA00047315"/>
    </source>
</evidence>
<sequence length="263" mass="28297">MPNKESVRNAIVTGAANGIGRAIALRLAEDGLNVAVNDIEANRHELETVRSEIKKIGRNSVVVTGDVSFENDVQRVIDDSVKTLGSLDVMVANAGIAQVKPLLEISTEDWDHMMAVNLRGVFLSYQLAAKQMISQGNGGKIIGAASIVAYRPFALLSSYSASKWGVRGLTQGAAMEWAKYGITVNAYCPGIVGTAMWDLIDEKLAENEGLNKGQAIRKYSDLIHLGRVSVPKDVAQFVSYLASNDSDYMTGQSVMIDGGIQFS</sequence>
<dbReference type="InterPro" id="IPR036291">
    <property type="entry name" value="NAD(P)-bd_dom_sf"/>
</dbReference>
<feature type="binding site" evidence="7">
    <location>
        <begin position="66"/>
        <end position="67"/>
    </location>
    <ligand>
        <name>NAD(+)</name>
        <dbReference type="ChEBI" id="CHEBI:57540"/>
    </ligand>
</feature>
<comment type="catalytic activity">
    <reaction evidence="5">
        <text>(S)-acetoin + NAD(+) = diacetyl + NADH + H(+)</text>
        <dbReference type="Rhea" id="RHEA:27286"/>
        <dbReference type="ChEBI" id="CHEBI:15378"/>
        <dbReference type="ChEBI" id="CHEBI:15687"/>
        <dbReference type="ChEBI" id="CHEBI:16583"/>
        <dbReference type="ChEBI" id="CHEBI:57540"/>
        <dbReference type="ChEBI" id="CHEBI:57945"/>
        <dbReference type="EC" id="1.1.1.304"/>
    </reaction>
</comment>
<evidence type="ECO:0000256" key="3">
    <source>
        <dbReference type="ARBA" id="ARBA00023002"/>
    </source>
</evidence>
<dbReference type="GO" id="GO:0006633">
    <property type="term" value="P:fatty acid biosynthetic process"/>
    <property type="evidence" value="ECO:0007669"/>
    <property type="project" value="TreeGrafter"/>
</dbReference>
<keyword evidence="4 7" id="KW-0520">NAD</keyword>
<proteinExistence type="inferred from homology"/>
<dbReference type="GO" id="GO:0045150">
    <property type="term" value="P:acetoin catabolic process"/>
    <property type="evidence" value="ECO:0007669"/>
    <property type="project" value="InterPro"/>
</dbReference>
<dbReference type="InterPro" id="IPR014007">
    <property type="entry name" value="23BDH"/>
</dbReference>
<reference evidence="9 10" key="1">
    <citation type="submission" date="2019-02" db="EMBL/GenBank/DDBJ databases">
        <title>Genomic Encyclopedia of Type Strains, Phase IV (KMG-IV): sequencing the most valuable type-strain genomes for metagenomic binning, comparative biology and taxonomic classification.</title>
        <authorList>
            <person name="Goeker M."/>
        </authorList>
    </citation>
    <scope>NUCLEOTIDE SEQUENCE [LARGE SCALE GENOMIC DNA]</scope>
    <source>
        <strain evidence="9 10">DSM 23814</strain>
    </source>
</reference>
<dbReference type="GO" id="GO:0052588">
    <property type="term" value="F:diacetyl reductase ((S)-acetoin forming) (NAD+) activity"/>
    <property type="evidence" value="ECO:0007669"/>
    <property type="project" value="UniProtKB-EC"/>
</dbReference>
<dbReference type="PRINTS" id="PR00081">
    <property type="entry name" value="GDHRDH"/>
</dbReference>